<evidence type="ECO:0000313" key="2">
    <source>
        <dbReference type="EMBL" id="SDS30848.1"/>
    </source>
</evidence>
<evidence type="ECO:0000259" key="1">
    <source>
        <dbReference type="Pfam" id="PF00144"/>
    </source>
</evidence>
<feature type="domain" description="Beta-lactamase-related" evidence="1">
    <location>
        <begin position="58"/>
        <end position="340"/>
    </location>
</feature>
<accession>A0A1H1R560</accession>
<dbReference type="PANTHER" id="PTHR46825">
    <property type="entry name" value="D-ALANYL-D-ALANINE-CARBOXYPEPTIDASE/ENDOPEPTIDASE AMPH"/>
    <property type="match status" value="1"/>
</dbReference>
<dbReference type="EMBL" id="LT629772">
    <property type="protein sequence ID" value="SDS30848.1"/>
    <property type="molecule type" value="Genomic_DNA"/>
</dbReference>
<name>A0A1H1R560_9ACTN</name>
<keyword evidence="3" id="KW-1185">Reference proteome</keyword>
<dbReference type="OrthoDB" id="3171327at2"/>
<dbReference type="Pfam" id="PF00144">
    <property type="entry name" value="Beta-lactamase"/>
    <property type="match status" value="1"/>
</dbReference>
<dbReference type="STRING" id="630515.SAMN04489812_1512"/>
<proteinExistence type="predicted"/>
<dbReference type="Proteomes" id="UP000199103">
    <property type="component" value="Chromosome I"/>
</dbReference>
<dbReference type="SUPFAM" id="SSF56601">
    <property type="entry name" value="beta-lactamase/transpeptidase-like"/>
    <property type="match status" value="1"/>
</dbReference>
<dbReference type="InterPro" id="IPR001466">
    <property type="entry name" value="Beta-lactam-related"/>
</dbReference>
<reference evidence="2 3" key="1">
    <citation type="submission" date="2016-10" db="EMBL/GenBank/DDBJ databases">
        <authorList>
            <person name="de Groot N.N."/>
        </authorList>
    </citation>
    <scope>NUCLEOTIDE SEQUENCE [LARGE SCALE GENOMIC DNA]</scope>
    <source>
        <strain evidence="2 3">DSM 21800</strain>
    </source>
</reference>
<gene>
    <name evidence="2" type="ORF">SAMN04489812_1512</name>
</gene>
<dbReference type="Gene3D" id="3.40.710.10">
    <property type="entry name" value="DD-peptidase/beta-lactamase superfamily"/>
    <property type="match status" value="1"/>
</dbReference>
<dbReference type="InterPro" id="IPR012338">
    <property type="entry name" value="Beta-lactam/transpept-like"/>
</dbReference>
<dbReference type="PANTHER" id="PTHR46825:SF7">
    <property type="entry name" value="D-ALANYL-D-ALANINE CARBOXYPEPTIDASE"/>
    <property type="match status" value="1"/>
</dbReference>
<sequence length="350" mass="36907">MRRPPTRTVIMIVVAALIIGSGVLTMPRPPKLSTQVAGDRGLIDQVRQRLGPGPHDRLSVAVIDHDQVRTARFGADEDDSYEIGSVTKTFTGSLFAIALERGEVRHDTRLSELLDVGDGPVGDITLRQLATQSSGLPRLPTGVLNTLRTVISALRADDPYPQDPATLIEEARRASVGEKRYLYSNFGMSLLGAALAAAADTDYQSLVSQRITGPLHLGSTRPGTADDPHIGYTASGRPSANWVMGAYSGAGGLRSTLPDMITYIRAQADGSAPGADALRPIAPAGKQRIGYAWMTTTTVGGGTITWHNGGTGGFTSFVGFDRDAGRAVVVLNNTATSVDDLAVGLLEESS</sequence>
<organism evidence="2 3">
    <name type="scientific">Microlunatus soli</name>
    <dbReference type="NCBI Taxonomy" id="630515"/>
    <lineage>
        <taxon>Bacteria</taxon>
        <taxon>Bacillati</taxon>
        <taxon>Actinomycetota</taxon>
        <taxon>Actinomycetes</taxon>
        <taxon>Propionibacteriales</taxon>
        <taxon>Propionibacteriaceae</taxon>
        <taxon>Microlunatus</taxon>
    </lineage>
</organism>
<dbReference type="InterPro" id="IPR050491">
    <property type="entry name" value="AmpC-like"/>
</dbReference>
<dbReference type="RefSeq" id="WP_091522344.1">
    <property type="nucleotide sequence ID" value="NZ_LT629772.1"/>
</dbReference>
<protein>
    <submittedName>
        <fullName evidence="2">CubicO group peptidase, beta-lactamase class C family</fullName>
    </submittedName>
</protein>
<evidence type="ECO:0000313" key="3">
    <source>
        <dbReference type="Proteomes" id="UP000199103"/>
    </source>
</evidence>
<dbReference type="AlphaFoldDB" id="A0A1H1R560"/>